<name>A0A9D1EWJ1_9BACT</name>
<evidence type="ECO:0000313" key="3">
    <source>
        <dbReference type="EMBL" id="HIS35138.1"/>
    </source>
</evidence>
<dbReference type="SMART" id="SM00530">
    <property type="entry name" value="HTH_XRE"/>
    <property type="match status" value="1"/>
</dbReference>
<dbReference type="Pfam" id="PF12844">
    <property type="entry name" value="HTH_19"/>
    <property type="match status" value="1"/>
</dbReference>
<dbReference type="SUPFAM" id="SSF47413">
    <property type="entry name" value="lambda repressor-like DNA-binding domains"/>
    <property type="match status" value="1"/>
</dbReference>
<dbReference type="EMBL" id="DVIU01000016">
    <property type="protein sequence ID" value="HIS35138.1"/>
    <property type="molecule type" value="Genomic_DNA"/>
</dbReference>
<dbReference type="InterPro" id="IPR001387">
    <property type="entry name" value="Cro/C1-type_HTH"/>
</dbReference>
<dbReference type="GO" id="GO:0003677">
    <property type="term" value="F:DNA binding"/>
    <property type="evidence" value="ECO:0007669"/>
    <property type="project" value="UniProtKB-KW"/>
</dbReference>
<comment type="caution">
    <text evidence="3">The sequence shown here is derived from an EMBL/GenBank/DDBJ whole genome shotgun (WGS) entry which is preliminary data.</text>
</comment>
<dbReference type="Proteomes" id="UP000823928">
    <property type="component" value="Unassembled WGS sequence"/>
</dbReference>
<feature type="domain" description="HTH cro/C1-type" evidence="2">
    <location>
        <begin position="9"/>
        <end position="63"/>
    </location>
</feature>
<dbReference type="AlphaFoldDB" id="A0A9D1EWJ1"/>
<dbReference type="PROSITE" id="PS50943">
    <property type="entry name" value="HTH_CROC1"/>
    <property type="match status" value="1"/>
</dbReference>
<gene>
    <name evidence="3" type="ORF">IAC10_00705</name>
</gene>
<evidence type="ECO:0000256" key="1">
    <source>
        <dbReference type="ARBA" id="ARBA00023125"/>
    </source>
</evidence>
<accession>A0A9D1EWJ1</accession>
<proteinExistence type="predicted"/>
<keyword evidence="1" id="KW-0238">DNA-binding</keyword>
<sequence>MGIHFGERIKKLRKFKKFTQEQLAELVDIDVRQIARIEACESLPSIPTLLKFCSVFSVSPNDLLAYSTTDSTVNASLKSDINDILTLAKPEQLELIKKLILAVL</sequence>
<dbReference type="InterPro" id="IPR010982">
    <property type="entry name" value="Lambda_DNA-bd_dom_sf"/>
</dbReference>
<evidence type="ECO:0000259" key="2">
    <source>
        <dbReference type="PROSITE" id="PS50943"/>
    </source>
</evidence>
<dbReference type="PANTHER" id="PTHR46558">
    <property type="entry name" value="TRACRIPTIONAL REGULATORY PROTEIN-RELATED-RELATED"/>
    <property type="match status" value="1"/>
</dbReference>
<dbReference type="CDD" id="cd00093">
    <property type="entry name" value="HTH_XRE"/>
    <property type="match status" value="1"/>
</dbReference>
<evidence type="ECO:0000313" key="4">
    <source>
        <dbReference type="Proteomes" id="UP000823928"/>
    </source>
</evidence>
<protein>
    <submittedName>
        <fullName evidence="3">Helix-turn-helix transcriptional regulator</fullName>
    </submittedName>
</protein>
<dbReference type="Gene3D" id="1.10.260.40">
    <property type="entry name" value="lambda repressor-like DNA-binding domains"/>
    <property type="match status" value="1"/>
</dbReference>
<dbReference type="PANTHER" id="PTHR46558:SF11">
    <property type="entry name" value="HTH-TYPE TRANSCRIPTIONAL REGULATOR XRE"/>
    <property type="match status" value="1"/>
</dbReference>
<reference evidence="3" key="2">
    <citation type="journal article" date="2021" name="PeerJ">
        <title>Extensive microbial diversity within the chicken gut microbiome revealed by metagenomics and culture.</title>
        <authorList>
            <person name="Gilroy R."/>
            <person name="Ravi A."/>
            <person name="Getino M."/>
            <person name="Pursley I."/>
            <person name="Horton D.L."/>
            <person name="Alikhan N.F."/>
            <person name="Baker D."/>
            <person name="Gharbi K."/>
            <person name="Hall N."/>
            <person name="Watson M."/>
            <person name="Adriaenssens E.M."/>
            <person name="Foster-Nyarko E."/>
            <person name="Jarju S."/>
            <person name="Secka A."/>
            <person name="Antonio M."/>
            <person name="Oren A."/>
            <person name="Chaudhuri R.R."/>
            <person name="La Ragione R."/>
            <person name="Hildebrand F."/>
            <person name="Pallen M.J."/>
        </authorList>
    </citation>
    <scope>NUCLEOTIDE SEQUENCE</scope>
    <source>
        <strain evidence="3">6276</strain>
    </source>
</reference>
<reference evidence="3" key="1">
    <citation type="submission" date="2020-10" db="EMBL/GenBank/DDBJ databases">
        <authorList>
            <person name="Gilroy R."/>
        </authorList>
    </citation>
    <scope>NUCLEOTIDE SEQUENCE</scope>
    <source>
        <strain evidence="3">6276</strain>
    </source>
</reference>
<organism evidence="3 4">
    <name type="scientific">Candidatus Scatousia excrementigallinarum</name>
    <dbReference type="NCBI Taxonomy" id="2840935"/>
    <lineage>
        <taxon>Bacteria</taxon>
        <taxon>Candidatus Scatousia</taxon>
    </lineage>
</organism>